<accession>A0A2N9EK49</accession>
<protein>
    <submittedName>
        <fullName evidence="1">Uncharacterized protein</fullName>
    </submittedName>
</protein>
<proteinExistence type="predicted"/>
<evidence type="ECO:0000313" key="1">
    <source>
        <dbReference type="EMBL" id="SPC75145.1"/>
    </source>
</evidence>
<name>A0A2N9EK49_FAGSY</name>
<dbReference type="EMBL" id="OIVN01000147">
    <property type="protein sequence ID" value="SPC75145.1"/>
    <property type="molecule type" value="Genomic_DNA"/>
</dbReference>
<sequence length="66" mass="7016">MGFSPMPLHLPHLFISPIDLFISHGFFPLASSSPLDLSLTSSSPQLIAPSISYLNSPLPTVPTIGL</sequence>
<organism evidence="1">
    <name type="scientific">Fagus sylvatica</name>
    <name type="common">Beechnut</name>
    <dbReference type="NCBI Taxonomy" id="28930"/>
    <lineage>
        <taxon>Eukaryota</taxon>
        <taxon>Viridiplantae</taxon>
        <taxon>Streptophyta</taxon>
        <taxon>Embryophyta</taxon>
        <taxon>Tracheophyta</taxon>
        <taxon>Spermatophyta</taxon>
        <taxon>Magnoliopsida</taxon>
        <taxon>eudicotyledons</taxon>
        <taxon>Gunneridae</taxon>
        <taxon>Pentapetalae</taxon>
        <taxon>rosids</taxon>
        <taxon>fabids</taxon>
        <taxon>Fagales</taxon>
        <taxon>Fagaceae</taxon>
        <taxon>Fagus</taxon>
    </lineage>
</organism>
<gene>
    <name evidence="1" type="ORF">FSB_LOCUS3027</name>
</gene>
<reference evidence="1" key="1">
    <citation type="submission" date="2018-02" db="EMBL/GenBank/DDBJ databases">
        <authorList>
            <person name="Cohen D.B."/>
            <person name="Kent A.D."/>
        </authorList>
    </citation>
    <scope>NUCLEOTIDE SEQUENCE</scope>
</reference>
<dbReference type="AlphaFoldDB" id="A0A2N9EK49"/>